<sequence>MARRGRRTPRGWSSVLSEQYPGRRLVPFAKNSLTDDVFCWDIGERHDDPTVHMIHAFTDAGWEERGHWQDFDEWLSDALSVHRRWDGRDDAFDA</sequence>
<dbReference type="EMBL" id="BSVB01000001">
    <property type="protein sequence ID" value="GMA93920.1"/>
    <property type="molecule type" value="Genomic_DNA"/>
</dbReference>
<accession>A0ABQ6K2X4</accession>
<keyword evidence="2" id="KW-1185">Reference proteome</keyword>
<reference evidence="2" key="1">
    <citation type="journal article" date="2019" name="Int. J. Syst. Evol. Microbiol.">
        <title>The Global Catalogue of Microorganisms (GCM) 10K type strain sequencing project: providing services to taxonomists for standard genome sequencing and annotation.</title>
        <authorList>
            <consortium name="The Broad Institute Genomics Platform"/>
            <consortium name="The Broad Institute Genome Sequencing Center for Infectious Disease"/>
            <person name="Wu L."/>
            <person name="Ma J."/>
        </authorList>
    </citation>
    <scope>NUCLEOTIDE SEQUENCE [LARGE SCALE GENOMIC DNA]</scope>
    <source>
        <strain evidence="2">NBRC 108894</strain>
    </source>
</reference>
<evidence type="ECO:0000313" key="1">
    <source>
        <dbReference type="EMBL" id="GMA93920.1"/>
    </source>
</evidence>
<protein>
    <recommendedName>
        <fullName evidence="3">SMI1/KNR4 family protein</fullName>
    </recommendedName>
</protein>
<evidence type="ECO:0000313" key="2">
    <source>
        <dbReference type="Proteomes" id="UP001157034"/>
    </source>
</evidence>
<gene>
    <name evidence="1" type="ORF">GCM10025881_07440</name>
</gene>
<organism evidence="1 2">
    <name type="scientific">Pseudolysinimonas kribbensis</name>
    <dbReference type="NCBI Taxonomy" id="433641"/>
    <lineage>
        <taxon>Bacteria</taxon>
        <taxon>Bacillati</taxon>
        <taxon>Actinomycetota</taxon>
        <taxon>Actinomycetes</taxon>
        <taxon>Micrococcales</taxon>
        <taxon>Microbacteriaceae</taxon>
        <taxon>Pseudolysinimonas</taxon>
    </lineage>
</organism>
<name>A0ABQ6K2X4_9MICO</name>
<proteinExistence type="predicted"/>
<dbReference type="Proteomes" id="UP001157034">
    <property type="component" value="Unassembled WGS sequence"/>
</dbReference>
<comment type="caution">
    <text evidence="1">The sequence shown here is derived from an EMBL/GenBank/DDBJ whole genome shotgun (WGS) entry which is preliminary data.</text>
</comment>
<evidence type="ECO:0008006" key="3">
    <source>
        <dbReference type="Google" id="ProtNLM"/>
    </source>
</evidence>